<name>A0A4E0R9N7_FASHE</name>
<comment type="similarity">
    <text evidence="10">Belongs to the glycosyltransferase 14 family.</text>
</comment>
<evidence type="ECO:0000256" key="10">
    <source>
        <dbReference type="ARBA" id="ARBA00038150"/>
    </source>
</evidence>
<comment type="pathway">
    <text evidence="2">Protein modification; protein glycosylation.</text>
</comment>
<keyword evidence="5" id="KW-0812">Transmembrane</keyword>
<dbReference type="GO" id="GO:0016020">
    <property type="term" value="C:membrane"/>
    <property type="evidence" value="ECO:0007669"/>
    <property type="project" value="UniProtKB-SubCell"/>
</dbReference>
<evidence type="ECO:0000256" key="9">
    <source>
        <dbReference type="ARBA" id="ARBA00023180"/>
    </source>
</evidence>
<evidence type="ECO:0000256" key="11">
    <source>
        <dbReference type="SAM" id="SignalP"/>
    </source>
</evidence>
<evidence type="ECO:0000256" key="5">
    <source>
        <dbReference type="ARBA" id="ARBA00022692"/>
    </source>
</evidence>
<keyword evidence="9" id="KW-0325">Glycoprotein</keyword>
<evidence type="ECO:0000313" key="12">
    <source>
        <dbReference type="EMBL" id="THD22631.1"/>
    </source>
</evidence>
<reference evidence="12" key="1">
    <citation type="submission" date="2019-03" db="EMBL/GenBank/DDBJ databases">
        <title>Improved annotation for the trematode Fasciola hepatica.</title>
        <authorList>
            <person name="Choi Y.-J."/>
            <person name="Martin J."/>
            <person name="Mitreva M."/>
        </authorList>
    </citation>
    <scope>NUCLEOTIDE SEQUENCE [LARGE SCALE GENOMIC DNA]</scope>
</reference>
<keyword evidence="3" id="KW-0328">Glycosyltransferase</keyword>
<evidence type="ECO:0000313" key="13">
    <source>
        <dbReference type="Proteomes" id="UP000230066"/>
    </source>
</evidence>
<keyword evidence="4" id="KW-0808">Transferase</keyword>
<feature type="signal peptide" evidence="11">
    <location>
        <begin position="1"/>
        <end position="30"/>
    </location>
</feature>
<keyword evidence="11" id="KW-0732">Signal</keyword>
<sequence length="414" mass="48198">MPFSVVVGHWLSQNTIVFFGCLLLSATVNTEDVKFPEVCEHLQEANNSLIISEQFKSQTFVPRLSDEQVADFFYKADDCSRFKTSIFDGWPHRASYETEEETQFPIAFSLSVHRDADQVSRLLRLLYRKQNSYCIHVDRKASLKYHDAVRNIGRCFGENVHVLPRGRSVRVIWGRYSILEAVLRCAKLLFHTDTKWRYLINLSGQEMPLRTNWEFVSLLKAINGSNIVEYDDFEKFPERSPKRVTSFKWIKGSVYAAVKREFVHFVLYNQRAIAIDDILRREQFRPKHPDETLYPTLNHNPDLGAPGACVSARKSIATDPTTWYLARYVMWFGPCLTNYSVRTVCILGLPDLPHLVNAPHLFANKFHYDFHPAAYDCMEHRLFSKWRQEVITGKLDPQFDLDIYAQLQCSRSHL</sequence>
<proteinExistence type="inferred from homology"/>
<dbReference type="PANTHER" id="PTHR19297">
    <property type="entry name" value="GLYCOSYLTRANSFERASE 14 FAMILY MEMBER"/>
    <property type="match status" value="1"/>
</dbReference>
<feature type="chain" id="PRO_5020038892" evidence="11">
    <location>
        <begin position="31"/>
        <end position="414"/>
    </location>
</feature>
<accession>A0A4E0R9N7</accession>
<organism evidence="12 13">
    <name type="scientific">Fasciola hepatica</name>
    <name type="common">Liver fluke</name>
    <dbReference type="NCBI Taxonomy" id="6192"/>
    <lineage>
        <taxon>Eukaryota</taxon>
        <taxon>Metazoa</taxon>
        <taxon>Spiralia</taxon>
        <taxon>Lophotrochozoa</taxon>
        <taxon>Platyhelminthes</taxon>
        <taxon>Trematoda</taxon>
        <taxon>Digenea</taxon>
        <taxon>Plagiorchiida</taxon>
        <taxon>Echinostomata</taxon>
        <taxon>Echinostomatoidea</taxon>
        <taxon>Fasciolidae</taxon>
        <taxon>Fasciola</taxon>
    </lineage>
</organism>
<dbReference type="Proteomes" id="UP000230066">
    <property type="component" value="Unassembled WGS sequence"/>
</dbReference>
<dbReference type="InterPro" id="IPR003406">
    <property type="entry name" value="Glyco_trans_14"/>
</dbReference>
<protein>
    <submittedName>
        <fullName evidence="12">Glycosyltransferase 14 family member</fullName>
    </submittedName>
</protein>
<keyword evidence="7" id="KW-1133">Transmembrane helix</keyword>
<evidence type="ECO:0000256" key="3">
    <source>
        <dbReference type="ARBA" id="ARBA00022676"/>
    </source>
</evidence>
<dbReference type="Pfam" id="PF02485">
    <property type="entry name" value="Branch"/>
    <property type="match status" value="1"/>
</dbReference>
<evidence type="ECO:0000256" key="2">
    <source>
        <dbReference type="ARBA" id="ARBA00004922"/>
    </source>
</evidence>
<dbReference type="GO" id="GO:0008375">
    <property type="term" value="F:acetylglucosaminyltransferase activity"/>
    <property type="evidence" value="ECO:0007669"/>
    <property type="project" value="TreeGrafter"/>
</dbReference>
<comment type="subcellular location">
    <subcellularLocation>
        <location evidence="1">Membrane</location>
        <topology evidence="1">Single-pass type II membrane protein</topology>
    </subcellularLocation>
</comment>
<comment type="caution">
    <text evidence="12">The sequence shown here is derived from an EMBL/GenBank/DDBJ whole genome shotgun (WGS) entry which is preliminary data.</text>
</comment>
<dbReference type="PANTHER" id="PTHR19297:SF185">
    <property type="entry name" value="BETA-1,3-GALACTOSYL-O-GLYCOSYL-GLYCOPROTEIN BETA-1,6-N-ACETYLGLUCOSAMINYLTRANSFERASE 3"/>
    <property type="match status" value="1"/>
</dbReference>
<keyword evidence="13" id="KW-1185">Reference proteome</keyword>
<keyword evidence="8" id="KW-0472">Membrane</keyword>
<evidence type="ECO:0000256" key="4">
    <source>
        <dbReference type="ARBA" id="ARBA00022679"/>
    </source>
</evidence>
<keyword evidence="6" id="KW-0735">Signal-anchor</keyword>
<gene>
    <name evidence="12" type="ORF">D915_006799</name>
</gene>
<evidence type="ECO:0000256" key="7">
    <source>
        <dbReference type="ARBA" id="ARBA00022989"/>
    </source>
</evidence>
<dbReference type="EMBL" id="JXXN02002630">
    <property type="protein sequence ID" value="THD22631.1"/>
    <property type="molecule type" value="Genomic_DNA"/>
</dbReference>
<evidence type="ECO:0000256" key="6">
    <source>
        <dbReference type="ARBA" id="ARBA00022968"/>
    </source>
</evidence>
<evidence type="ECO:0000256" key="8">
    <source>
        <dbReference type="ARBA" id="ARBA00023136"/>
    </source>
</evidence>
<evidence type="ECO:0000256" key="1">
    <source>
        <dbReference type="ARBA" id="ARBA00004606"/>
    </source>
</evidence>
<dbReference type="AlphaFoldDB" id="A0A4E0R9N7"/>